<dbReference type="AlphaFoldDB" id="A0A4R5L7Y5"/>
<organism evidence="3 4">
    <name type="scientific">Paraburkholderia guartelaensis</name>
    <dbReference type="NCBI Taxonomy" id="2546446"/>
    <lineage>
        <taxon>Bacteria</taxon>
        <taxon>Pseudomonadati</taxon>
        <taxon>Pseudomonadota</taxon>
        <taxon>Betaproteobacteria</taxon>
        <taxon>Burkholderiales</taxon>
        <taxon>Burkholderiaceae</taxon>
        <taxon>Paraburkholderia</taxon>
    </lineage>
</organism>
<dbReference type="PROSITE" id="PS51186">
    <property type="entry name" value="GNAT"/>
    <property type="match status" value="1"/>
</dbReference>
<dbReference type="PANTHER" id="PTHR47237:SF2">
    <property type="entry name" value="BLL4206 PROTEIN"/>
    <property type="match status" value="1"/>
</dbReference>
<gene>
    <name evidence="3" type="ORF">E1N52_32675</name>
</gene>
<dbReference type="GO" id="GO:0016747">
    <property type="term" value="F:acyltransferase activity, transferring groups other than amino-acyl groups"/>
    <property type="evidence" value="ECO:0007669"/>
    <property type="project" value="InterPro"/>
</dbReference>
<dbReference type="InterPro" id="IPR052729">
    <property type="entry name" value="Acyl/Acetyltrans_Enzymes"/>
</dbReference>
<feature type="domain" description="N-acetyltransferase" evidence="2">
    <location>
        <begin position="81"/>
        <end position="221"/>
    </location>
</feature>
<comment type="caution">
    <text evidence="3">The sequence shown here is derived from an EMBL/GenBank/DDBJ whole genome shotgun (WGS) entry which is preliminary data.</text>
</comment>
<dbReference type="Gene3D" id="3.40.630.30">
    <property type="match status" value="1"/>
</dbReference>
<dbReference type="EMBL" id="SMOD01000035">
    <property type="protein sequence ID" value="TDG03839.1"/>
    <property type="molecule type" value="Genomic_DNA"/>
</dbReference>
<feature type="region of interest" description="Disordered" evidence="1">
    <location>
        <begin position="1"/>
        <end position="44"/>
    </location>
</feature>
<dbReference type="Gene3D" id="3.40.630.90">
    <property type="match status" value="1"/>
</dbReference>
<dbReference type="Pfam" id="PF13673">
    <property type="entry name" value="Acetyltransf_10"/>
    <property type="match status" value="1"/>
</dbReference>
<dbReference type="Proteomes" id="UP000295606">
    <property type="component" value="Unassembled WGS sequence"/>
</dbReference>
<dbReference type="Pfam" id="PF18014">
    <property type="entry name" value="Acetyltransf_18"/>
    <property type="match status" value="1"/>
</dbReference>
<accession>A0A4R5L7Y5</accession>
<evidence type="ECO:0000256" key="1">
    <source>
        <dbReference type="SAM" id="MobiDB-lite"/>
    </source>
</evidence>
<sequence length="361" mass="39504">MGNIVGPLPPHISPTKKRNQQNRRVIDRPTPRFALHHGRRPGARPNRKIVLVSHGGQCDSHGTRIQNLEAGVSDPNLNSVITYRAFTADDLPAAHALSTAVRWRHRPEDWRFAARIGEGIVAVDESGSLVGTAFSWLFGPNAATLGMLIVKPSHQRRGIGRAMIEHWMQALASRTLLLHASDTGWPLVERLGFTRIGRIHQHQGAAFQPPLVSLPAGERLRPIGASDRPRLIELATRASGLDRSDMLPKLLDQASGIALDRDGDLIGFALFRRFGDGHVIGPVIAPDSPDACRAKALISHWLASNAGMFVRIDTPVDLGLSDWLEGVGLPLVDHIEKTEHGAPLHVDTQFKQFAITSQAVW</sequence>
<dbReference type="SUPFAM" id="SSF55729">
    <property type="entry name" value="Acyl-CoA N-acyltransferases (Nat)"/>
    <property type="match status" value="1"/>
</dbReference>
<name>A0A4R5L7Y5_9BURK</name>
<evidence type="ECO:0000313" key="3">
    <source>
        <dbReference type="EMBL" id="TDG03839.1"/>
    </source>
</evidence>
<reference evidence="3 4" key="1">
    <citation type="submission" date="2019-03" db="EMBL/GenBank/DDBJ databases">
        <title>Paraburkholderia sp. isolated from native Mimosa gymnas in Guartela State Park, Brazil.</title>
        <authorList>
            <person name="Paulitsch F."/>
            <person name="Hungria M."/>
            <person name="Delamuta J.R.M."/>
            <person name="Ribeiro R.A."/>
            <person name="Dall'Agnol R."/>
            <person name="Silva J.S.B."/>
        </authorList>
    </citation>
    <scope>NUCLEOTIDE SEQUENCE [LARGE SCALE GENOMIC DNA]</scope>
    <source>
        <strain evidence="3 4">CNPSo 3008</strain>
    </source>
</reference>
<dbReference type="PANTHER" id="PTHR47237">
    <property type="entry name" value="SLL0310 PROTEIN"/>
    <property type="match status" value="1"/>
</dbReference>
<proteinExistence type="predicted"/>
<keyword evidence="3" id="KW-0808">Transferase</keyword>
<evidence type="ECO:0000313" key="4">
    <source>
        <dbReference type="Proteomes" id="UP000295606"/>
    </source>
</evidence>
<feature type="compositionally biased region" description="Basic residues" evidence="1">
    <location>
        <begin position="34"/>
        <end position="44"/>
    </location>
</feature>
<dbReference type="CDD" id="cd04301">
    <property type="entry name" value="NAT_SF"/>
    <property type="match status" value="1"/>
</dbReference>
<evidence type="ECO:0000259" key="2">
    <source>
        <dbReference type="PROSITE" id="PS51186"/>
    </source>
</evidence>
<dbReference type="OrthoDB" id="510731at2"/>
<dbReference type="InterPro" id="IPR000182">
    <property type="entry name" value="GNAT_dom"/>
</dbReference>
<dbReference type="InterPro" id="IPR016181">
    <property type="entry name" value="Acyl_CoA_acyltransferase"/>
</dbReference>
<dbReference type="InterPro" id="IPR041496">
    <property type="entry name" value="YitH/HolE_GNAT"/>
</dbReference>
<protein>
    <submittedName>
        <fullName evidence="3">GNAT family N-acetyltransferase</fullName>
    </submittedName>
</protein>